<dbReference type="AlphaFoldDB" id="A0A1B0AMV9"/>
<protein>
    <submittedName>
        <fullName evidence="2">Uncharacterized protein</fullName>
    </submittedName>
</protein>
<evidence type="ECO:0000256" key="1">
    <source>
        <dbReference type="SAM" id="Phobius"/>
    </source>
</evidence>
<reference evidence="2" key="2">
    <citation type="submission" date="2020-05" db="UniProtKB">
        <authorList>
            <consortium name="EnsemblMetazoa"/>
        </authorList>
    </citation>
    <scope>IDENTIFICATION</scope>
    <source>
        <strain evidence="2">IAEA</strain>
    </source>
</reference>
<keyword evidence="1" id="KW-1133">Transmembrane helix</keyword>
<reference evidence="3" key="1">
    <citation type="submission" date="2015-01" db="EMBL/GenBank/DDBJ databases">
        <authorList>
            <person name="Aksoy S."/>
            <person name="Warren W."/>
            <person name="Wilson R.K."/>
        </authorList>
    </citation>
    <scope>NUCLEOTIDE SEQUENCE [LARGE SCALE GENOMIC DNA]</scope>
    <source>
        <strain evidence="3">IAEA</strain>
    </source>
</reference>
<dbReference type="EnsemblMetazoa" id="GPPI002321-RA">
    <property type="protein sequence ID" value="GPPI002321-PA"/>
    <property type="gene ID" value="GPPI002321"/>
</dbReference>
<name>A0A1B0AMV9_9MUSC</name>
<organism evidence="2 3">
    <name type="scientific">Glossina palpalis gambiensis</name>
    <dbReference type="NCBI Taxonomy" id="67801"/>
    <lineage>
        <taxon>Eukaryota</taxon>
        <taxon>Metazoa</taxon>
        <taxon>Ecdysozoa</taxon>
        <taxon>Arthropoda</taxon>
        <taxon>Hexapoda</taxon>
        <taxon>Insecta</taxon>
        <taxon>Pterygota</taxon>
        <taxon>Neoptera</taxon>
        <taxon>Endopterygota</taxon>
        <taxon>Diptera</taxon>
        <taxon>Brachycera</taxon>
        <taxon>Muscomorpha</taxon>
        <taxon>Hippoboscoidea</taxon>
        <taxon>Glossinidae</taxon>
        <taxon>Glossina</taxon>
    </lineage>
</organism>
<accession>A0A1B0AMV9</accession>
<dbReference type="Proteomes" id="UP000092460">
    <property type="component" value="Unassembled WGS sequence"/>
</dbReference>
<keyword evidence="1" id="KW-0812">Transmembrane</keyword>
<proteinExistence type="predicted"/>
<feature type="transmembrane region" description="Helical" evidence="1">
    <location>
        <begin position="81"/>
        <end position="101"/>
    </location>
</feature>
<keyword evidence="1" id="KW-0472">Membrane</keyword>
<evidence type="ECO:0000313" key="3">
    <source>
        <dbReference type="Proteomes" id="UP000092460"/>
    </source>
</evidence>
<dbReference type="VEuPathDB" id="VectorBase:GPPI002321"/>
<sequence>MFCSTLTQAQVFHCAHVLYGGGGGDGGGGVAAAAVTAPKEDSIEKVKCQKKYEQKNNSRHKTKEINKKRGELLCFPFQATLLLRSLTFSFLFVNTLHFIIVSKSYFTMSRHAISLNLPTNVWFSSFIIERVNP</sequence>
<keyword evidence="3" id="KW-1185">Reference proteome</keyword>
<evidence type="ECO:0000313" key="2">
    <source>
        <dbReference type="EnsemblMetazoa" id="GPPI002321-PA"/>
    </source>
</evidence>
<dbReference type="EMBL" id="JXJN01000598">
    <property type="status" value="NOT_ANNOTATED_CDS"/>
    <property type="molecule type" value="Genomic_DNA"/>
</dbReference>